<accession>A0A1E4S5Q0</accession>
<dbReference type="SUPFAM" id="SSF52499">
    <property type="entry name" value="Isochorismatase-like hydrolases"/>
    <property type="match status" value="1"/>
</dbReference>
<dbReference type="OrthoDB" id="3341310at2759"/>
<dbReference type="PANTHER" id="PTHR11080">
    <property type="entry name" value="PYRAZINAMIDASE/NICOTINAMIDASE"/>
    <property type="match status" value="1"/>
</dbReference>
<dbReference type="Pfam" id="PF00857">
    <property type="entry name" value="Isochorismatase"/>
    <property type="match status" value="1"/>
</dbReference>
<evidence type="ECO:0000313" key="10">
    <source>
        <dbReference type="EMBL" id="ODV74790.1"/>
    </source>
</evidence>
<proteinExistence type="inferred from homology"/>
<dbReference type="Proteomes" id="UP000038830">
    <property type="component" value="Unassembled WGS sequence"/>
</dbReference>
<dbReference type="OMA" id="HPPNHTS"/>
<evidence type="ECO:0000259" key="8">
    <source>
        <dbReference type="Pfam" id="PF00857"/>
    </source>
</evidence>
<keyword evidence="4" id="KW-0378">Hydrolase</keyword>
<protein>
    <recommendedName>
        <fullName evidence="6">nicotinamidase</fullName>
        <ecNumber evidence="6">3.5.1.19</ecNumber>
    </recommendedName>
    <alternativeName>
        <fullName evidence="7">Nicotinamide deamidase</fullName>
    </alternativeName>
</protein>
<dbReference type="PANTHER" id="PTHR11080:SF2">
    <property type="entry name" value="LD05707P"/>
    <property type="match status" value="1"/>
</dbReference>
<evidence type="ECO:0000256" key="3">
    <source>
        <dbReference type="ARBA" id="ARBA00022723"/>
    </source>
</evidence>
<organism evidence="9 11">
    <name type="scientific">Cyberlindnera jadinii (strain ATCC 18201 / CBS 1600 / BCRC 20928 / JCM 3617 / NBRC 0987 / NRRL Y-1542)</name>
    <name type="common">Torula yeast</name>
    <name type="synonym">Candida utilis</name>
    <dbReference type="NCBI Taxonomy" id="983966"/>
    <lineage>
        <taxon>Eukaryota</taxon>
        <taxon>Fungi</taxon>
        <taxon>Dikarya</taxon>
        <taxon>Ascomycota</taxon>
        <taxon>Saccharomycotina</taxon>
        <taxon>Saccharomycetes</taxon>
        <taxon>Phaffomycetales</taxon>
        <taxon>Phaffomycetaceae</taxon>
        <taxon>Cyberlindnera</taxon>
    </lineage>
</organism>
<reference evidence="11" key="2">
    <citation type="journal article" date="2015" name="J. Biotechnol.">
        <title>The structure of the Cyberlindnera jadinii genome and its relation to Candida utilis analyzed by the occurrence of single nucleotide polymorphisms.</title>
        <authorList>
            <person name="Rupp O."/>
            <person name="Brinkrolf K."/>
            <person name="Buerth C."/>
            <person name="Kunigo M."/>
            <person name="Schneider J."/>
            <person name="Jaenicke S."/>
            <person name="Goesmann A."/>
            <person name="Puehler A."/>
            <person name="Jaeger K.-E."/>
            <person name="Ernst J.F."/>
        </authorList>
    </citation>
    <scope>NUCLEOTIDE SEQUENCE [LARGE SCALE GENOMIC DNA]</scope>
    <source>
        <strain evidence="11">ATCC 18201 / CBS 1600 / BCRC 20928 / JCM 3617 / NBRC 0987 / NRRL Y-1542</strain>
    </source>
</reference>
<dbReference type="AlphaFoldDB" id="A0A0H5CBE2"/>
<evidence type="ECO:0000256" key="7">
    <source>
        <dbReference type="ARBA" id="ARBA00043224"/>
    </source>
</evidence>
<dbReference type="GO" id="GO:0019363">
    <property type="term" value="P:pyridine nucleotide biosynthetic process"/>
    <property type="evidence" value="ECO:0007669"/>
    <property type="project" value="UniProtKB-KW"/>
</dbReference>
<sequence>MSFKPALLVIDIQHDFLPGGSLAVVNGDDIIPGVLELLDFNKYNWKSVVFSQDWHPRDHTSFASNHANVKPFEKVSFTSTKDPKVTSDETVWPDHCVQHSHGANFPDELIAAYKQIPVEKTIIQKGHLQDRDYYSAFNDIWDDDHTELGPFLKSQGITHVFVVGLAYDYCVKFTSASSAKLGFKTYVIKPLAKAIELDKLDQTDAYYRDHGVTIIESLDDDILKAVKK</sequence>
<evidence type="ECO:0000256" key="6">
    <source>
        <dbReference type="ARBA" id="ARBA00039017"/>
    </source>
</evidence>
<dbReference type="Gene3D" id="3.40.50.850">
    <property type="entry name" value="Isochorismatase-like"/>
    <property type="match status" value="1"/>
</dbReference>
<reference evidence="9" key="1">
    <citation type="submission" date="2014-12" db="EMBL/GenBank/DDBJ databases">
        <authorList>
            <person name="Jaenicke S."/>
        </authorList>
    </citation>
    <scope>NUCLEOTIDE SEQUENCE [LARGE SCALE GENOMIC DNA]</scope>
    <source>
        <strain evidence="9">CBS1600</strain>
    </source>
</reference>
<dbReference type="InterPro" id="IPR036380">
    <property type="entry name" value="Isochorismatase-like_sf"/>
</dbReference>
<dbReference type="GO" id="GO:0046872">
    <property type="term" value="F:metal ion binding"/>
    <property type="evidence" value="ECO:0007669"/>
    <property type="project" value="UniProtKB-KW"/>
</dbReference>
<keyword evidence="2" id="KW-0662">Pyridine nucleotide biosynthesis</keyword>
<evidence type="ECO:0000313" key="11">
    <source>
        <dbReference type="Proteomes" id="UP000038830"/>
    </source>
</evidence>
<comment type="pathway">
    <text evidence="5">Cofactor biosynthesis; nicotinate biosynthesis; nicotinate from nicotinamide: step 1/1.</text>
</comment>
<evidence type="ECO:0000256" key="2">
    <source>
        <dbReference type="ARBA" id="ARBA00022642"/>
    </source>
</evidence>
<comment type="similarity">
    <text evidence="1">Belongs to the isochorismatase family.</text>
</comment>
<dbReference type="GO" id="GO:0008936">
    <property type="term" value="F:nicotinamidase activity"/>
    <property type="evidence" value="ECO:0007669"/>
    <property type="project" value="UniProtKB-EC"/>
</dbReference>
<dbReference type="EC" id="3.5.1.19" evidence="6"/>
<dbReference type="Proteomes" id="UP000094389">
    <property type="component" value="Unassembled WGS sequence"/>
</dbReference>
<gene>
    <name evidence="9" type="ORF">BN1211_1660</name>
    <name evidence="10" type="ORF">CYBJADRAFT_148423</name>
</gene>
<name>A0A0H5CBE2_CYBJN</name>
<reference evidence="10 12" key="3">
    <citation type="journal article" date="2016" name="Proc. Natl. Acad. Sci. U.S.A.">
        <title>Comparative genomics of biotechnologically important yeasts.</title>
        <authorList>
            <person name="Riley R."/>
            <person name="Haridas S."/>
            <person name="Wolfe K.H."/>
            <person name="Lopes M.R."/>
            <person name="Hittinger C.T."/>
            <person name="Goeker M."/>
            <person name="Salamov A.A."/>
            <person name="Wisecaver J.H."/>
            <person name="Long T.M."/>
            <person name="Calvey C.H."/>
            <person name="Aerts A.L."/>
            <person name="Barry K.W."/>
            <person name="Choi C."/>
            <person name="Clum A."/>
            <person name="Coughlan A.Y."/>
            <person name="Deshpande S."/>
            <person name="Douglass A.P."/>
            <person name="Hanson S.J."/>
            <person name="Klenk H.-P."/>
            <person name="LaButti K.M."/>
            <person name="Lapidus A."/>
            <person name="Lindquist E.A."/>
            <person name="Lipzen A.M."/>
            <person name="Meier-Kolthoff J.P."/>
            <person name="Ohm R.A."/>
            <person name="Otillar R.P."/>
            <person name="Pangilinan J.L."/>
            <person name="Peng Y."/>
            <person name="Rokas A."/>
            <person name="Rosa C.A."/>
            <person name="Scheuner C."/>
            <person name="Sibirny A.A."/>
            <person name="Slot J.C."/>
            <person name="Stielow J.B."/>
            <person name="Sun H."/>
            <person name="Kurtzman C.P."/>
            <person name="Blackwell M."/>
            <person name="Grigoriev I.V."/>
            <person name="Jeffries T.W."/>
        </authorList>
    </citation>
    <scope>NUCLEOTIDE SEQUENCE [LARGE SCALE GENOMIC DNA]</scope>
    <source>
        <strain evidence="12">ATCC 18201 / CBS 1600 / BCRC 20928 / JCM 3617 / NBRC 0987 / NRRL Y-1542</strain>
        <strain evidence="10">NRRL Y-1542</strain>
    </source>
</reference>
<evidence type="ECO:0000313" key="12">
    <source>
        <dbReference type="Proteomes" id="UP000094389"/>
    </source>
</evidence>
<dbReference type="InterPro" id="IPR052347">
    <property type="entry name" value="Isochorismatase_Nicotinamidase"/>
</dbReference>
<evidence type="ECO:0000256" key="1">
    <source>
        <dbReference type="ARBA" id="ARBA00006336"/>
    </source>
</evidence>
<evidence type="ECO:0000256" key="4">
    <source>
        <dbReference type="ARBA" id="ARBA00022801"/>
    </source>
</evidence>
<keyword evidence="12" id="KW-1185">Reference proteome</keyword>
<dbReference type="EMBL" id="CDQK01000002">
    <property type="protein sequence ID" value="CEP21534.1"/>
    <property type="molecule type" value="Genomic_DNA"/>
</dbReference>
<dbReference type="STRING" id="983966.A0A0H5CBE2"/>
<evidence type="ECO:0000313" key="9">
    <source>
        <dbReference type="EMBL" id="CEP21534.1"/>
    </source>
</evidence>
<feature type="domain" description="Isochorismatase-like" evidence="8">
    <location>
        <begin position="6"/>
        <end position="196"/>
    </location>
</feature>
<evidence type="ECO:0000256" key="5">
    <source>
        <dbReference type="ARBA" id="ARBA00037900"/>
    </source>
</evidence>
<keyword evidence="3" id="KW-0479">Metal-binding</keyword>
<dbReference type="EMBL" id="KV453927">
    <property type="protein sequence ID" value="ODV74790.1"/>
    <property type="molecule type" value="Genomic_DNA"/>
</dbReference>
<dbReference type="InterPro" id="IPR000868">
    <property type="entry name" value="Isochorismatase-like_dom"/>
</dbReference>
<accession>A0A0H5CBE2</accession>